<keyword evidence="2" id="KW-1185">Reference proteome</keyword>
<dbReference type="OrthoDB" id="9970474at2759"/>
<protein>
    <submittedName>
        <fullName evidence="1">Uncharacterized protein</fullName>
    </submittedName>
</protein>
<dbReference type="PANTHER" id="PTHR40518">
    <property type="entry name" value="ACETOACETATE DECARBOXYLASE"/>
    <property type="match status" value="1"/>
</dbReference>
<dbReference type="EMBL" id="CAOQHR010000009">
    <property type="protein sequence ID" value="CAI6339724.1"/>
    <property type="molecule type" value="Genomic_DNA"/>
</dbReference>
<comment type="caution">
    <text evidence="1">The sequence shown here is derived from an EMBL/GenBank/DDBJ whole genome shotgun (WGS) entry which is preliminary data.</text>
</comment>
<dbReference type="AlphaFoldDB" id="A0A9W4XPP3"/>
<reference evidence="1" key="1">
    <citation type="submission" date="2023-01" db="EMBL/GenBank/DDBJ databases">
        <authorList>
            <person name="Van Ghelder C."/>
            <person name="Rancurel C."/>
        </authorList>
    </citation>
    <scope>NUCLEOTIDE SEQUENCE</scope>
    <source>
        <strain evidence="1">CNCM I-4278</strain>
    </source>
</reference>
<dbReference type="SUPFAM" id="SSF160104">
    <property type="entry name" value="Acetoacetate decarboxylase-like"/>
    <property type="match status" value="1"/>
</dbReference>
<sequence length="250" mass="27599">MVNSLAEGIQVNAQAGTYDEIIFVPGKFTVPQPLSGPPKIPKTAMRICRIYVSQRTTVYNGRLNWNIPKHLARFKFSAPPTQAGQSPPKTLDVAVYPPGTMDGDGVRPFFACTLQPFTWVPSIPFNANYLPIDKTPALPPLPEAPAQKKAAAAEVEAGAKNAEQINPYNTSPQHEEALLAGTDKWCTFDFVASAPRLRGCWVTVHEGVKEGRESVDESDQYWPRSIQPWAVGAWLEETELYIGPPVQWKL</sequence>
<dbReference type="Proteomes" id="UP001152607">
    <property type="component" value="Unassembled WGS sequence"/>
</dbReference>
<accession>A0A9W4XPP3</accession>
<organism evidence="1 2">
    <name type="scientific">Periconia digitata</name>
    <dbReference type="NCBI Taxonomy" id="1303443"/>
    <lineage>
        <taxon>Eukaryota</taxon>
        <taxon>Fungi</taxon>
        <taxon>Dikarya</taxon>
        <taxon>Ascomycota</taxon>
        <taxon>Pezizomycotina</taxon>
        <taxon>Dothideomycetes</taxon>
        <taxon>Pleosporomycetidae</taxon>
        <taxon>Pleosporales</taxon>
        <taxon>Massarineae</taxon>
        <taxon>Periconiaceae</taxon>
        <taxon>Periconia</taxon>
    </lineage>
</organism>
<dbReference type="PANTHER" id="PTHR40518:SF1">
    <property type="entry name" value="ACETOACETATE DECARBOXYLASE"/>
    <property type="match status" value="1"/>
</dbReference>
<gene>
    <name evidence="1" type="ORF">PDIGIT_LOCUS12887</name>
</gene>
<evidence type="ECO:0000313" key="2">
    <source>
        <dbReference type="Proteomes" id="UP001152607"/>
    </source>
</evidence>
<evidence type="ECO:0000313" key="1">
    <source>
        <dbReference type="EMBL" id="CAI6339724.1"/>
    </source>
</evidence>
<name>A0A9W4XPP3_9PLEO</name>
<dbReference type="InterPro" id="IPR023375">
    <property type="entry name" value="ADC_dom_sf"/>
</dbReference>
<proteinExistence type="predicted"/>